<name>A0ABN2R6Q2_9ACTN</name>
<dbReference type="SUPFAM" id="SSF53850">
    <property type="entry name" value="Periplasmic binding protein-like II"/>
    <property type="match status" value="1"/>
</dbReference>
<comment type="caution">
    <text evidence="6">The sequence shown here is derived from an EMBL/GenBank/DDBJ whole genome shotgun (WGS) entry which is preliminary data.</text>
</comment>
<dbReference type="Proteomes" id="UP001500571">
    <property type="component" value="Unassembled WGS sequence"/>
</dbReference>
<dbReference type="InterPro" id="IPR005119">
    <property type="entry name" value="LysR_subst-bd"/>
</dbReference>
<dbReference type="Pfam" id="PF03466">
    <property type="entry name" value="LysR_substrate"/>
    <property type="match status" value="1"/>
</dbReference>
<dbReference type="InterPro" id="IPR050389">
    <property type="entry name" value="LysR-type_TF"/>
</dbReference>
<comment type="similarity">
    <text evidence="1">Belongs to the LysR transcriptional regulatory family.</text>
</comment>
<dbReference type="RefSeq" id="WP_344045280.1">
    <property type="nucleotide sequence ID" value="NZ_BAAAPB010000002.1"/>
</dbReference>
<evidence type="ECO:0000313" key="6">
    <source>
        <dbReference type="EMBL" id="GAA1964532.1"/>
    </source>
</evidence>
<protein>
    <submittedName>
        <fullName evidence="6">LysR family transcriptional regulator</fullName>
    </submittedName>
</protein>
<evidence type="ECO:0000256" key="3">
    <source>
        <dbReference type="ARBA" id="ARBA00023125"/>
    </source>
</evidence>
<dbReference type="InterPro" id="IPR036388">
    <property type="entry name" value="WH-like_DNA-bd_sf"/>
</dbReference>
<feature type="domain" description="HTH lysR-type" evidence="5">
    <location>
        <begin position="5"/>
        <end position="62"/>
    </location>
</feature>
<keyword evidence="4" id="KW-0804">Transcription</keyword>
<organism evidence="6 7">
    <name type="scientific">Nocardioides panacihumi</name>
    <dbReference type="NCBI Taxonomy" id="400774"/>
    <lineage>
        <taxon>Bacteria</taxon>
        <taxon>Bacillati</taxon>
        <taxon>Actinomycetota</taxon>
        <taxon>Actinomycetes</taxon>
        <taxon>Propionibacteriales</taxon>
        <taxon>Nocardioidaceae</taxon>
        <taxon>Nocardioides</taxon>
    </lineage>
</organism>
<evidence type="ECO:0000259" key="5">
    <source>
        <dbReference type="PROSITE" id="PS50931"/>
    </source>
</evidence>
<accession>A0ABN2R6Q2</accession>
<dbReference type="SUPFAM" id="SSF46785">
    <property type="entry name" value="Winged helix' DNA-binding domain"/>
    <property type="match status" value="1"/>
</dbReference>
<dbReference type="InterPro" id="IPR036390">
    <property type="entry name" value="WH_DNA-bd_sf"/>
</dbReference>
<dbReference type="Pfam" id="PF00126">
    <property type="entry name" value="HTH_1"/>
    <property type="match status" value="1"/>
</dbReference>
<proteinExistence type="inferred from homology"/>
<gene>
    <name evidence="6" type="ORF">GCM10009798_25920</name>
</gene>
<dbReference type="InterPro" id="IPR037402">
    <property type="entry name" value="YidZ_PBP2"/>
</dbReference>
<dbReference type="PROSITE" id="PS50931">
    <property type="entry name" value="HTH_LYSR"/>
    <property type="match status" value="1"/>
</dbReference>
<evidence type="ECO:0000256" key="2">
    <source>
        <dbReference type="ARBA" id="ARBA00023015"/>
    </source>
</evidence>
<reference evidence="6 7" key="1">
    <citation type="journal article" date="2019" name="Int. J. Syst. Evol. Microbiol.">
        <title>The Global Catalogue of Microorganisms (GCM) 10K type strain sequencing project: providing services to taxonomists for standard genome sequencing and annotation.</title>
        <authorList>
            <consortium name="The Broad Institute Genomics Platform"/>
            <consortium name="The Broad Institute Genome Sequencing Center for Infectious Disease"/>
            <person name="Wu L."/>
            <person name="Ma J."/>
        </authorList>
    </citation>
    <scope>NUCLEOTIDE SEQUENCE [LARGE SCALE GENOMIC DNA]</scope>
    <source>
        <strain evidence="6 7">JCM 15309</strain>
    </source>
</reference>
<dbReference type="PRINTS" id="PR00039">
    <property type="entry name" value="HTHLYSR"/>
</dbReference>
<sequence length="301" mass="33797">MVREVDLNLLRALDAILEEQSVTKAAARLGLSQPAMSASLAKLRRHFGDELLTRVGNSYEATPLAKELLEPTRTALRATERVFVREGEFDPMTSVRDFSIVMSDYCTAALGPAIARRVRERSPKSKLYVYGLTPTLVDAAPESMRTHDLIVMPHGFLTDLKHRDIYEDDWACVVSADNTKVTDRLTVEDLAEMPWVLTFNQRTAFTTAVQQLRMQGLEPHTEVVTENFLTLGALISGTDRVALVQKRLGELLARSGGVRVLPVPFDADPLVETMWWHPMYEVDPAHRWLRDIVVEAGIEIT</sequence>
<evidence type="ECO:0000313" key="7">
    <source>
        <dbReference type="Proteomes" id="UP001500571"/>
    </source>
</evidence>
<dbReference type="Gene3D" id="3.40.190.10">
    <property type="entry name" value="Periplasmic binding protein-like II"/>
    <property type="match status" value="2"/>
</dbReference>
<keyword evidence="3" id="KW-0238">DNA-binding</keyword>
<dbReference type="EMBL" id="BAAAPB010000002">
    <property type="protein sequence ID" value="GAA1964532.1"/>
    <property type="molecule type" value="Genomic_DNA"/>
</dbReference>
<dbReference type="Gene3D" id="1.10.10.10">
    <property type="entry name" value="Winged helix-like DNA-binding domain superfamily/Winged helix DNA-binding domain"/>
    <property type="match status" value="1"/>
</dbReference>
<dbReference type="CDD" id="cd08417">
    <property type="entry name" value="PBP2_Nitroaromatics_like"/>
    <property type="match status" value="1"/>
</dbReference>
<dbReference type="InterPro" id="IPR000847">
    <property type="entry name" value="LysR_HTH_N"/>
</dbReference>
<dbReference type="PANTHER" id="PTHR30118:SF15">
    <property type="entry name" value="TRANSCRIPTIONAL REGULATORY PROTEIN"/>
    <property type="match status" value="1"/>
</dbReference>
<evidence type="ECO:0000256" key="1">
    <source>
        <dbReference type="ARBA" id="ARBA00009437"/>
    </source>
</evidence>
<keyword evidence="7" id="KW-1185">Reference proteome</keyword>
<keyword evidence="2" id="KW-0805">Transcription regulation</keyword>
<evidence type="ECO:0000256" key="4">
    <source>
        <dbReference type="ARBA" id="ARBA00023163"/>
    </source>
</evidence>
<dbReference type="PANTHER" id="PTHR30118">
    <property type="entry name" value="HTH-TYPE TRANSCRIPTIONAL REGULATOR LEUO-RELATED"/>
    <property type="match status" value="1"/>
</dbReference>